<reference evidence="2" key="2">
    <citation type="submission" date="2017-06" db="EMBL/GenBank/DDBJ databases">
        <title>WGS assembly of Brachypodium distachyon.</title>
        <authorList>
            <consortium name="The International Brachypodium Initiative"/>
            <person name="Lucas S."/>
            <person name="Harmon-Smith M."/>
            <person name="Lail K."/>
            <person name="Tice H."/>
            <person name="Grimwood J."/>
            <person name="Bruce D."/>
            <person name="Barry K."/>
            <person name="Shu S."/>
            <person name="Lindquist E."/>
            <person name="Wang M."/>
            <person name="Pitluck S."/>
            <person name="Vogel J.P."/>
            <person name="Garvin D.F."/>
            <person name="Mockler T.C."/>
            <person name="Schmutz J."/>
            <person name="Rokhsar D."/>
            <person name="Bevan M.W."/>
        </authorList>
    </citation>
    <scope>NUCLEOTIDE SEQUENCE</scope>
    <source>
        <strain evidence="2">Bd21</strain>
    </source>
</reference>
<evidence type="ECO:0000313" key="3">
    <source>
        <dbReference type="EnsemblPlants" id="PNT77026"/>
    </source>
</evidence>
<keyword evidence="4" id="KW-1185">Reference proteome</keyword>
<dbReference type="Proteomes" id="UP000008810">
    <property type="component" value="Chromosome 1"/>
</dbReference>
<organism evidence="2">
    <name type="scientific">Brachypodium distachyon</name>
    <name type="common">Purple false brome</name>
    <name type="synonym">Trachynia distachya</name>
    <dbReference type="NCBI Taxonomy" id="15368"/>
    <lineage>
        <taxon>Eukaryota</taxon>
        <taxon>Viridiplantae</taxon>
        <taxon>Streptophyta</taxon>
        <taxon>Embryophyta</taxon>
        <taxon>Tracheophyta</taxon>
        <taxon>Spermatophyta</taxon>
        <taxon>Magnoliopsida</taxon>
        <taxon>Liliopsida</taxon>
        <taxon>Poales</taxon>
        <taxon>Poaceae</taxon>
        <taxon>BOP clade</taxon>
        <taxon>Pooideae</taxon>
        <taxon>Stipodae</taxon>
        <taxon>Brachypodieae</taxon>
        <taxon>Brachypodium</taxon>
    </lineage>
</organism>
<dbReference type="SMART" id="SM00256">
    <property type="entry name" value="FBOX"/>
    <property type="match status" value="1"/>
</dbReference>
<feature type="non-terminal residue" evidence="2">
    <location>
        <position position="413"/>
    </location>
</feature>
<dbReference type="PROSITE" id="PS50181">
    <property type="entry name" value="FBOX"/>
    <property type="match status" value="1"/>
</dbReference>
<dbReference type="InterPro" id="IPR050796">
    <property type="entry name" value="SCF_F-box_component"/>
</dbReference>
<dbReference type="CDD" id="cd22157">
    <property type="entry name" value="F-box_AtFBW1-like"/>
    <property type="match status" value="1"/>
</dbReference>
<evidence type="ECO:0000259" key="1">
    <source>
        <dbReference type="PROSITE" id="PS50181"/>
    </source>
</evidence>
<proteinExistence type="predicted"/>
<feature type="domain" description="F-box" evidence="1">
    <location>
        <begin position="8"/>
        <end position="54"/>
    </location>
</feature>
<reference evidence="2 3" key="1">
    <citation type="journal article" date="2010" name="Nature">
        <title>Genome sequencing and analysis of the model grass Brachypodium distachyon.</title>
        <authorList>
            <consortium name="International Brachypodium Initiative"/>
        </authorList>
    </citation>
    <scope>NUCLEOTIDE SEQUENCE [LARGE SCALE GENOMIC DNA]</scope>
    <source>
        <strain evidence="2 3">Bd21</strain>
    </source>
</reference>
<dbReference type="AlphaFoldDB" id="A0A2K2DRW7"/>
<dbReference type="SUPFAM" id="SSF81383">
    <property type="entry name" value="F-box domain"/>
    <property type="match status" value="1"/>
</dbReference>
<gene>
    <name evidence="3" type="primary">LOC112270651</name>
    <name evidence="2" type="ORF">BRADI_1g56900v3</name>
</gene>
<dbReference type="STRING" id="15368.A0A2K2DRW7"/>
<dbReference type="PANTHER" id="PTHR31672">
    <property type="entry name" value="BNACNNG10540D PROTEIN"/>
    <property type="match status" value="1"/>
</dbReference>
<dbReference type="Pfam" id="PF08268">
    <property type="entry name" value="FBA_3"/>
    <property type="match status" value="1"/>
</dbReference>
<dbReference type="EMBL" id="CM000880">
    <property type="protein sequence ID" value="PNT77026.1"/>
    <property type="molecule type" value="Genomic_DNA"/>
</dbReference>
<dbReference type="Pfam" id="PF00646">
    <property type="entry name" value="F-box"/>
    <property type="match status" value="1"/>
</dbReference>
<reference evidence="3" key="3">
    <citation type="submission" date="2018-08" db="UniProtKB">
        <authorList>
            <consortium name="EnsemblPlants"/>
        </authorList>
    </citation>
    <scope>IDENTIFICATION</scope>
    <source>
        <strain evidence="3">cv. Bd21</strain>
    </source>
</reference>
<dbReference type="Gene3D" id="1.20.1280.50">
    <property type="match status" value="1"/>
</dbReference>
<dbReference type="Gramene" id="PNT77026">
    <property type="protein sequence ID" value="PNT77026"/>
    <property type="gene ID" value="BRADI_1g56900v3"/>
</dbReference>
<sequence>MKRRRISKAAPIELPEELIHEILLRLPVKSLLRFKSVSKAWRTTISGAFFIRSHLNHSTSKREQNPSLLISPLALTTRVSQTQGDQPWPPTTFSTRIRFYQWPPEPDRALDDQASLIHSKDYSGEFSSVCHFAHCDGLVLLPTNTKVYLFNPATRDAITLPDQENPNTMPVPRRVCLPVGLGLDPGCGRYKVVRPFFRSRHPQTDIFLMGTQVYTVGGGGDTANWREVADPPYPPLKWITAKSLNGHVYWNIDTYNLSPRPRCLLRFSLQHETFGVTAFPDAMDPDLDEPFLLEAVRGELFMTTPASARPGPQPLTLLWALVRDDGMMNSRWELRYSIDVSHNCRPLALLPEGRVMLLVRGCIVYHYRPDGNELMEVCALEELRYQRRRAGSFERNAGRDAFFFIVTSYVESL</sequence>
<dbReference type="InterPro" id="IPR001810">
    <property type="entry name" value="F-box_dom"/>
</dbReference>
<dbReference type="PANTHER" id="PTHR31672:SF13">
    <property type="entry name" value="F-BOX PROTEIN CPR30-LIKE"/>
    <property type="match status" value="1"/>
</dbReference>
<name>A0A2K2DRW7_BRADI</name>
<protein>
    <recommendedName>
        <fullName evidence="1">F-box domain-containing protein</fullName>
    </recommendedName>
</protein>
<dbReference type="NCBIfam" id="TIGR01640">
    <property type="entry name" value="F_box_assoc_1"/>
    <property type="match status" value="1"/>
</dbReference>
<evidence type="ECO:0000313" key="4">
    <source>
        <dbReference type="Proteomes" id="UP000008810"/>
    </source>
</evidence>
<dbReference type="InterPro" id="IPR013187">
    <property type="entry name" value="F-box-assoc_dom_typ3"/>
</dbReference>
<accession>A0A2K2DRW7</accession>
<evidence type="ECO:0000313" key="2">
    <source>
        <dbReference type="EMBL" id="PNT77026.1"/>
    </source>
</evidence>
<dbReference type="EnsemblPlants" id="PNT77026">
    <property type="protein sequence ID" value="PNT77026"/>
    <property type="gene ID" value="BRADI_1g56900v3"/>
</dbReference>
<dbReference type="FunCoup" id="A0A2K2DRW7">
    <property type="interactions" value="120"/>
</dbReference>
<dbReference type="InterPro" id="IPR017451">
    <property type="entry name" value="F-box-assoc_interact_dom"/>
</dbReference>
<dbReference type="InterPro" id="IPR036047">
    <property type="entry name" value="F-box-like_dom_sf"/>
</dbReference>
<dbReference type="OrthoDB" id="691505at2759"/>